<keyword evidence="2" id="KW-0564">Palmitate</keyword>
<dbReference type="Proteomes" id="UP000441389">
    <property type="component" value="Unassembled WGS sequence"/>
</dbReference>
<dbReference type="Gene3D" id="1.20.1600.10">
    <property type="entry name" value="Outer membrane efflux proteins (OEP)"/>
    <property type="match status" value="1"/>
</dbReference>
<accession>A0A6I4IWI5</accession>
<dbReference type="NCBIfam" id="TIGR01845">
    <property type="entry name" value="outer_NodT"/>
    <property type="match status" value="1"/>
</dbReference>
<proteinExistence type="inferred from homology"/>
<comment type="subcellular location">
    <subcellularLocation>
        <location evidence="2">Cell membrane</location>
        <topology evidence="2">Lipid-anchor</topology>
    </subcellularLocation>
</comment>
<dbReference type="PROSITE" id="PS51257">
    <property type="entry name" value="PROKAR_LIPOPROTEIN"/>
    <property type="match status" value="1"/>
</dbReference>
<keyword evidence="2" id="KW-0732">Signal</keyword>
<keyword evidence="4" id="KW-1185">Reference proteome</keyword>
<dbReference type="EMBL" id="WQMS01000001">
    <property type="protein sequence ID" value="MVO76449.1"/>
    <property type="molecule type" value="Genomic_DNA"/>
</dbReference>
<dbReference type="GO" id="GO:0005886">
    <property type="term" value="C:plasma membrane"/>
    <property type="evidence" value="ECO:0007669"/>
    <property type="project" value="UniProtKB-SubCell"/>
</dbReference>
<gene>
    <name evidence="3" type="ORF">GON01_00645</name>
</gene>
<dbReference type="RefSeq" id="WP_157025042.1">
    <property type="nucleotide sequence ID" value="NZ_WQMS01000001.1"/>
</dbReference>
<dbReference type="PANTHER" id="PTHR30203">
    <property type="entry name" value="OUTER MEMBRANE CATION EFFLUX PROTEIN"/>
    <property type="match status" value="1"/>
</dbReference>
<feature type="signal peptide" evidence="2">
    <location>
        <begin position="1"/>
        <end position="31"/>
    </location>
</feature>
<dbReference type="Gene3D" id="2.20.200.10">
    <property type="entry name" value="Outer membrane efflux proteins (OEP)"/>
    <property type="match status" value="1"/>
</dbReference>
<dbReference type="InterPro" id="IPR010131">
    <property type="entry name" value="MdtP/NodT-like"/>
</dbReference>
<evidence type="ECO:0000256" key="2">
    <source>
        <dbReference type="RuleBase" id="RU362097"/>
    </source>
</evidence>
<dbReference type="SUPFAM" id="SSF56954">
    <property type="entry name" value="Outer membrane efflux proteins (OEP)"/>
    <property type="match status" value="1"/>
</dbReference>
<comment type="caution">
    <text evidence="3">The sequence shown here is derived from an EMBL/GenBank/DDBJ whole genome shotgun (WGS) entry which is preliminary data.</text>
</comment>
<keyword evidence="2" id="KW-0472">Membrane</keyword>
<comment type="similarity">
    <text evidence="1 2">Belongs to the outer membrane factor (OMF) (TC 1.B.17) family.</text>
</comment>
<sequence length="491" mass="50399">MQSRLATSSRSRPVRAASLAPALLLAGCSMAPDYARPAIAAPAAYKEAPAGWVAAAPLDAAPRGAWWSMFGDPMLDDLEARIEGASPTLAAAVARYDAARAAAGEAAADLYPTVTASADLTRELTSARRPGASAAGRFTDASLGAALSYEFDLWGRVRNSVRAARAEADASGADLAAVRLSLHAALADAYLRLRGLDAEAALLRATVDAYAKALELTEARHDGGAASGLDVNRAQTLLSDARAQISAVANRRAATEHEIAALVGTTPSALSIAPTAAGVLAPPPVPAEAPAALVQRRPDVAAAERRIAATNARIGVARAAFFPDLTLGLAGGFESSHGSLLSAPAGFWALGPISAALDLFDGGRRQARVRLTRAQYDEAAASYREAVLTAFREVEDALAASRLLAAQAVDQNAAATAAARTSELALTRYREGAADYLEVVTAQTAALDAERAAIGVGTERMRTAVALVRALGGGYADALPADTAMLQANSK</sequence>
<keyword evidence="2" id="KW-1134">Transmembrane beta strand</keyword>
<evidence type="ECO:0000313" key="3">
    <source>
        <dbReference type="EMBL" id="MVO76449.1"/>
    </source>
</evidence>
<protein>
    <submittedName>
        <fullName evidence="3">Efflux transporter outer membrane subunit</fullName>
    </submittedName>
</protein>
<evidence type="ECO:0000256" key="1">
    <source>
        <dbReference type="ARBA" id="ARBA00007613"/>
    </source>
</evidence>
<evidence type="ECO:0000313" key="4">
    <source>
        <dbReference type="Proteomes" id="UP000441389"/>
    </source>
</evidence>
<dbReference type="AlphaFoldDB" id="A0A6I4IWI5"/>
<dbReference type="InterPro" id="IPR003423">
    <property type="entry name" value="OMP_efflux"/>
</dbReference>
<name>A0A6I4IWI5_9SPHN</name>
<keyword evidence="2" id="KW-0812">Transmembrane</keyword>
<reference evidence="3 4" key="1">
    <citation type="submission" date="2019-12" db="EMBL/GenBank/DDBJ databases">
        <authorList>
            <person name="Huq M.A."/>
        </authorList>
    </citation>
    <scope>NUCLEOTIDE SEQUENCE [LARGE SCALE GENOMIC DNA]</scope>
    <source>
        <strain evidence="3 4">MAH-20</strain>
    </source>
</reference>
<dbReference type="PANTHER" id="PTHR30203:SF33">
    <property type="entry name" value="BLR4455 PROTEIN"/>
    <property type="match status" value="1"/>
</dbReference>
<organism evidence="3 4">
    <name type="scientific">Sphingomonas horti</name>
    <dbReference type="NCBI Taxonomy" id="2682842"/>
    <lineage>
        <taxon>Bacteria</taxon>
        <taxon>Pseudomonadati</taxon>
        <taxon>Pseudomonadota</taxon>
        <taxon>Alphaproteobacteria</taxon>
        <taxon>Sphingomonadales</taxon>
        <taxon>Sphingomonadaceae</taxon>
        <taxon>Sphingomonas</taxon>
    </lineage>
</organism>
<dbReference type="Pfam" id="PF02321">
    <property type="entry name" value="OEP"/>
    <property type="match status" value="2"/>
</dbReference>
<dbReference type="GO" id="GO:0015562">
    <property type="term" value="F:efflux transmembrane transporter activity"/>
    <property type="evidence" value="ECO:0007669"/>
    <property type="project" value="InterPro"/>
</dbReference>
<feature type="chain" id="PRO_5026372840" evidence="2">
    <location>
        <begin position="32"/>
        <end position="491"/>
    </location>
</feature>
<keyword evidence="2" id="KW-0449">Lipoprotein</keyword>